<keyword evidence="12" id="KW-0511">Multifunctional enzyme</keyword>
<name>A0A165LST9_PELLU</name>
<evidence type="ECO:0000256" key="5">
    <source>
        <dbReference type="ARBA" id="ARBA00007417"/>
    </source>
</evidence>
<evidence type="ECO:0000256" key="16">
    <source>
        <dbReference type="PIRSR" id="PIRSR006769-3"/>
    </source>
</evidence>
<comment type="cofactor">
    <cofactor evidence="13 16">
        <name>Zn(2+)</name>
        <dbReference type="ChEBI" id="CHEBI:29105"/>
    </cofactor>
    <text evidence="13 16">Binds 1 zinc ion.</text>
</comment>
<dbReference type="Gene3D" id="3.40.140.10">
    <property type="entry name" value="Cytidine Deaminase, domain 2"/>
    <property type="match status" value="1"/>
</dbReference>
<evidence type="ECO:0000256" key="1">
    <source>
        <dbReference type="ARBA" id="ARBA00002151"/>
    </source>
</evidence>
<dbReference type="InterPro" id="IPR011549">
    <property type="entry name" value="RibD_C"/>
</dbReference>
<dbReference type="PANTHER" id="PTHR38011:SF7">
    <property type="entry name" value="2,5-DIAMINO-6-RIBOSYLAMINO-4(3H)-PYRIMIDINONE 5'-PHOSPHATE REDUCTASE"/>
    <property type="match status" value="1"/>
</dbReference>
<dbReference type="GO" id="GO:0008270">
    <property type="term" value="F:zinc ion binding"/>
    <property type="evidence" value="ECO:0007669"/>
    <property type="project" value="InterPro"/>
</dbReference>
<comment type="catalytic activity">
    <reaction evidence="13">
        <text>2,5-diamino-6-hydroxy-4-(5-phosphoribosylamino)-pyrimidine + H2O + H(+) = 5-amino-6-(5-phospho-D-ribosylamino)uracil + NH4(+)</text>
        <dbReference type="Rhea" id="RHEA:21868"/>
        <dbReference type="ChEBI" id="CHEBI:15377"/>
        <dbReference type="ChEBI" id="CHEBI:15378"/>
        <dbReference type="ChEBI" id="CHEBI:28938"/>
        <dbReference type="ChEBI" id="CHEBI:58453"/>
        <dbReference type="ChEBI" id="CHEBI:58614"/>
        <dbReference type="EC" id="3.5.4.26"/>
    </reaction>
</comment>
<dbReference type="FunFam" id="3.40.140.10:FF:000025">
    <property type="entry name" value="Riboflavin biosynthesis protein RibD"/>
    <property type="match status" value="1"/>
</dbReference>
<evidence type="ECO:0000256" key="7">
    <source>
        <dbReference type="ARBA" id="ARBA00022723"/>
    </source>
</evidence>
<dbReference type="Pfam" id="PF01872">
    <property type="entry name" value="RibD_C"/>
    <property type="match status" value="1"/>
</dbReference>
<dbReference type="InterPro" id="IPR016193">
    <property type="entry name" value="Cytidine_deaminase-like"/>
</dbReference>
<dbReference type="PANTHER" id="PTHR38011">
    <property type="entry name" value="DIHYDROFOLATE REDUCTASE FAMILY PROTEIN (AFU_ORTHOLOGUE AFUA_8G06820)"/>
    <property type="match status" value="1"/>
</dbReference>
<keyword evidence="7 13" id="KW-0479">Metal-binding</keyword>
<evidence type="ECO:0000256" key="9">
    <source>
        <dbReference type="ARBA" id="ARBA00022833"/>
    </source>
</evidence>
<dbReference type="InterPro" id="IPR002734">
    <property type="entry name" value="RibDG_C"/>
</dbReference>
<dbReference type="NCBIfam" id="TIGR00227">
    <property type="entry name" value="ribD_Cterm"/>
    <property type="match status" value="1"/>
</dbReference>
<evidence type="ECO:0000256" key="10">
    <source>
        <dbReference type="ARBA" id="ARBA00022857"/>
    </source>
</evidence>
<keyword evidence="6 13" id="KW-0686">Riboflavin biosynthesis</keyword>
<reference evidence="18 19" key="1">
    <citation type="submission" date="2016-03" db="EMBL/GenBank/DDBJ databases">
        <title>Speciation and ecological success in dimly lit waters: horizontal gene transfer in a green sulfur bacteria bloom unveiled by metagenomic assembly.</title>
        <authorList>
            <person name="Llorens-Mares T."/>
            <person name="Liu Z."/>
            <person name="Allen L.Z."/>
            <person name="Rusch D.B."/>
            <person name="Craig M.T."/>
            <person name="Dupont C.L."/>
            <person name="Bryant D.A."/>
            <person name="Casamayor E.O."/>
        </authorList>
    </citation>
    <scope>NUCLEOTIDE SEQUENCE [LARGE SCALE GENOMIC DNA]</scope>
    <source>
        <strain evidence="18">CIII</strain>
    </source>
</reference>
<keyword evidence="9 13" id="KW-0862">Zinc</keyword>
<feature type="binding site" evidence="15">
    <location>
        <position position="297"/>
    </location>
    <ligand>
        <name>substrate</name>
    </ligand>
</feature>
<keyword evidence="11 13" id="KW-0560">Oxidoreductase</keyword>
<dbReference type="CDD" id="cd01284">
    <property type="entry name" value="Riboflavin_deaminase-reductase"/>
    <property type="match status" value="1"/>
</dbReference>
<dbReference type="Gene3D" id="3.40.430.10">
    <property type="entry name" value="Dihydrofolate Reductase, subunit A"/>
    <property type="match status" value="1"/>
</dbReference>
<feature type="binding site" evidence="15">
    <location>
        <begin position="299"/>
        <end position="305"/>
    </location>
    <ligand>
        <name>NADP(+)</name>
        <dbReference type="ChEBI" id="CHEBI:58349"/>
    </ligand>
</feature>
<evidence type="ECO:0000256" key="6">
    <source>
        <dbReference type="ARBA" id="ARBA00022619"/>
    </source>
</evidence>
<sequence>MLTEADAGYMARCIELALQGAGSVSPNPMVGSLIVCDGSVIGEGYHMQCGGPHAEVNAIAAVCDPSLLSRSTLYVNLEPCSHFGRTPPCSDLIIEKKIPRVVVGCRDPNPKVAGRGIMRLRDSGVDVYEGVLEAECLRLNEAFITSHTKGRPFVALKIAETLDGRIATADGASKWITGSEARREVHRLRSTYDAVLAGAATVLLDRAQLTVRDVDGPSPLRVVLDSGLRVPFDAPVFSSDAPTLVFAAGRMQGTPEASAAEKKGIEVVFTREVPGGLDLSQVLRELHRREVLSLFVESGSRLSAAFVRAGLADKLLMFIAPKLFGADALPSFAPLAVEAPSGAVQLEFGQSKAFGRDILLEAYFQS</sequence>
<feature type="binding site" evidence="16">
    <location>
        <position position="80"/>
    </location>
    <ligand>
        <name>Zn(2+)</name>
        <dbReference type="ChEBI" id="CHEBI:29105"/>
        <note>catalytic</note>
    </ligand>
</feature>
<dbReference type="GO" id="GO:0050661">
    <property type="term" value="F:NADP binding"/>
    <property type="evidence" value="ECO:0007669"/>
    <property type="project" value="InterPro"/>
</dbReference>
<dbReference type="InterPro" id="IPR016192">
    <property type="entry name" value="APOBEC/CMP_deaminase_Zn-bd"/>
</dbReference>
<feature type="binding site" evidence="16">
    <location>
        <position position="89"/>
    </location>
    <ligand>
        <name>Zn(2+)</name>
        <dbReference type="ChEBI" id="CHEBI:29105"/>
        <note>catalytic</note>
    </ligand>
</feature>
<dbReference type="EC" id="1.1.1.193" evidence="13"/>
<dbReference type="InterPro" id="IPR004794">
    <property type="entry name" value="Eubact_RibD"/>
</dbReference>
<evidence type="ECO:0000256" key="14">
    <source>
        <dbReference type="PIRSR" id="PIRSR006769-1"/>
    </source>
</evidence>
<evidence type="ECO:0000256" key="4">
    <source>
        <dbReference type="ARBA" id="ARBA00005259"/>
    </source>
</evidence>
<dbReference type="EMBL" id="LVWG01000027">
    <property type="protein sequence ID" value="KZK74383.1"/>
    <property type="molecule type" value="Genomic_DNA"/>
</dbReference>
<feature type="active site" description="Proton donor" evidence="14">
    <location>
        <position position="55"/>
    </location>
</feature>
<evidence type="ECO:0000256" key="2">
    <source>
        <dbReference type="ARBA" id="ARBA00004882"/>
    </source>
</evidence>
<feature type="binding site" evidence="15">
    <location>
        <position position="175"/>
    </location>
    <ligand>
        <name>NADP(+)</name>
        <dbReference type="ChEBI" id="CHEBI:58349"/>
    </ligand>
</feature>
<feature type="binding site" evidence="16">
    <location>
        <position position="53"/>
    </location>
    <ligand>
        <name>Zn(2+)</name>
        <dbReference type="ChEBI" id="CHEBI:29105"/>
        <note>catalytic</note>
    </ligand>
</feature>
<dbReference type="NCBIfam" id="TIGR00326">
    <property type="entry name" value="eubact_ribD"/>
    <property type="match status" value="1"/>
</dbReference>
<dbReference type="SUPFAM" id="SSF53597">
    <property type="entry name" value="Dihydrofolate reductase-like"/>
    <property type="match status" value="1"/>
</dbReference>
<dbReference type="SUPFAM" id="SSF53927">
    <property type="entry name" value="Cytidine deaminase-like"/>
    <property type="match status" value="1"/>
</dbReference>
<feature type="binding site" evidence="15">
    <location>
        <position position="226"/>
    </location>
    <ligand>
        <name>NADP(+)</name>
        <dbReference type="ChEBI" id="CHEBI:58349"/>
    </ligand>
</feature>
<feature type="binding site" evidence="15">
    <location>
        <position position="212"/>
    </location>
    <ligand>
        <name>substrate</name>
    </ligand>
</feature>
<protein>
    <recommendedName>
        <fullName evidence="13">Riboflavin biosynthesis protein RibD</fullName>
    </recommendedName>
    <domain>
        <recommendedName>
            <fullName evidence="13">Diaminohydroxyphosphoribosylaminopyrimidine deaminase</fullName>
            <shortName evidence="13">DRAP deaminase</shortName>
            <ecNumber evidence="13">3.5.4.26</ecNumber>
        </recommendedName>
        <alternativeName>
            <fullName evidence="13">Riboflavin-specific deaminase</fullName>
        </alternativeName>
    </domain>
    <domain>
        <recommendedName>
            <fullName evidence="13">5-amino-6-(5-phosphoribosylamino)uracil reductase</fullName>
            <ecNumber evidence="13">1.1.1.193</ecNumber>
        </recommendedName>
        <alternativeName>
            <fullName evidence="13">HTP reductase</fullName>
        </alternativeName>
    </domain>
</protein>
<dbReference type="GO" id="GO:0008703">
    <property type="term" value="F:5-amino-6-(5-phosphoribosylamino)uracil reductase activity"/>
    <property type="evidence" value="ECO:0007669"/>
    <property type="project" value="UniProtKB-EC"/>
</dbReference>
<feature type="binding site" evidence="15">
    <location>
        <position position="159"/>
    </location>
    <ligand>
        <name>NADP(+)</name>
        <dbReference type="ChEBI" id="CHEBI:58349"/>
    </ligand>
</feature>
<keyword evidence="10 13" id="KW-0521">NADP</keyword>
<evidence type="ECO:0000313" key="19">
    <source>
        <dbReference type="Proteomes" id="UP000076481"/>
    </source>
</evidence>
<proteinExistence type="inferred from homology"/>
<organism evidence="18 19">
    <name type="scientific">Pelodictyon luteolum</name>
    <dbReference type="NCBI Taxonomy" id="1100"/>
    <lineage>
        <taxon>Bacteria</taxon>
        <taxon>Pseudomonadati</taxon>
        <taxon>Chlorobiota</taxon>
        <taxon>Chlorobiia</taxon>
        <taxon>Chlorobiales</taxon>
        <taxon>Chlorobiaceae</taxon>
        <taxon>Chlorobium/Pelodictyon group</taxon>
        <taxon>Pelodictyon</taxon>
    </lineage>
</organism>
<evidence type="ECO:0000256" key="8">
    <source>
        <dbReference type="ARBA" id="ARBA00022801"/>
    </source>
</evidence>
<feature type="binding site" evidence="15">
    <location>
        <position position="189"/>
    </location>
    <ligand>
        <name>substrate</name>
    </ligand>
</feature>
<comment type="pathway">
    <text evidence="3 13">Cofactor biosynthesis; riboflavin biosynthesis; 5-amino-6-(D-ribitylamino)uracil from GTP: step 3/4.</text>
</comment>
<evidence type="ECO:0000256" key="12">
    <source>
        <dbReference type="ARBA" id="ARBA00023268"/>
    </source>
</evidence>
<dbReference type="GO" id="GO:0008835">
    <property type="term" value="F:diaminohydroxyphosphoribosylaminopyrimidine deaminase activity"/>
    <property type="evidence" value="ECO:0007669"/>
    <property type="project" value="UniProtKB-EC"/>
</dbReference>
<dbReference type="UniPathway" id="UPA00275">
    <property type="reaction ID" value="UER00401"/>
</dbReference>
<comment type="function">
    <text evidence="1 13">Converts 2,5-diamino-6-(ribosylamino)-4(3h)-pyrimidinone 5'-phosphate into 5-amino-6-(ribosylamino)-2,4(1h,3h)-pyrimidinedione 5'-phosphate.</text>
</comment>
<dbReference type="InterPro" id="IPR002125">
    <property type="entry name" value="CMP_dCMP_dom"/>
</dbReference>
<evidence type="ECO:0000256" key="15">
    <source>
        <dbReference type="PIRSR" id="PIRSR006769-2"/>
    </source>
</evidence>
<comment type="catalytic activity">
    <reaction evidence="13">
        <text>5-amino-6-(5-phospho-D-ribitylamino)uracil + NADP(+) = 5-amino-6-(5-phospho-D-ribosylamino)uracil + NADPH + H(+)</text>
        <dbReference type="Rhea" id="RHEA:17845"/>
        <dbReference type="ChEBI" id="CHEBI:15378"/>
        <dbReference type="ChEBI" id="CHEBI:57783"/>
        <dbReference type="ChEBI" id="CHEBI:58349"/>
        <dbReference type="ChEBI" id="CHEBI:58421"/>
        <dbReference type="ChEBI" id="CHEBI:58453"/>
        <dbReference type="EC" id="1.1.1.193"/>
    </reaction>
</comment>
<feature type="binding site" evidence="15">
    <location>
        <position position="173"/>
    </location>
    <ligand>
        <name>substrate</name>
    </ligand>
</feature>
<feature type="binding site" evidence="15">
    <location>
        <position position="209"/>
    </location>
    <ligand>
        <name>substrate</name>
    </ligand>
</feature>
<evidence type="ECO:0000256" key="13">
    <source>
        <dbReference type="PIRNR" id="PIRNR006769"/>
    </source>
</evidence>
<feature type="binding site" evidence="15">
    <location>
        <position position="205"/>
    </location>
    <ligand>
        <name>NADP(+)</name>
        <dbReference type="ChEBI" id="CHEBI:58349"/>
    </ligand>
</feature>
<evidence type="ECO:0000313" key="18">
    <source>
        <dbReference type="EMBL" id="KZK74383.1"/>
    </source>
</evidence>
<evidence type="ECO:0000256" key="3">
    <source>
        <dbReference type="ARBA" id="ARBA00004910"/>
    </source>
</evidence>
<evidence type="ECO:0000259" key="17">
    <source>
        <dbReference type="PROSITE" id="PS51747"/>
    </source>
</evidence>
<dbReference type="Proteomes" id="UP000076481">
    <property type="component" value="Unassembled WGS sequence"/>
</dbReference>
<dbReference type="AlphaFoldDB" id="A0A165LST9"/>
<feature type="binding site" evidence="15">
    <location>
        <position position="201"/>
    </location>
    <ligand>
        <name>NADP(+)</name>
        <dbReference type="ChEBI" id="CHEBI:58349"/>
    </ligand>
</feature>
<comment type="caution">
    <text evidence="18">The sequence shown here is derived from an EMBL/GenBank/DDBJ whole genome shotgun (WGS) entry which is preliminary data.</text>
</comment>
<dbReference type="GO" id="GO:0009231">
    <property type="term" value="P:riboflavin biosynthetic process"/>
    <property type="evidence" value="ECO:0007669"/>
    <property type="project" value="UniProtKB-UniPathway"/>
</dbReference>
<dbReference type="InterPro" id="IPR024072">
    <property type="entry name" value="DHFR-like_dom_sf"/>
</dbReference>
<comment type="pathway">
    <text evidence="2 13">Cofactor biosynthesis; riboflavin biosynthesis; 5-amino-6-(D-ribitylamino)uracil from GTP: step 2/4.</text>
</comment>
<dbReference type="PROSITE" id="PS51747">
    <property type="entry name" value="CYT_DCMP_DEAMINASES_2"/>
    <property type="match status" value="1"/>
</dbReference>
<gene>
    <name evidence="18" type="ORF">A3K90_03775</name>
</gene>
<dbReference type="InterPro" id="IPR050765">
    <property type="entry name" value="Riboflavin_Biosynth_HTPR"/>
</dbReference>
<comment type="similarity">
    <text evidence="5 13">In the C-terminal section; belongs to the HTP reductase family.</text>
</comment>
<evidence type="ECO:0000256" key="11">
    <source>
        <dbReference type="ARBA" id="ARBA00023002"/>
    </source>
</evidence>
<dbReference type="PIRSF" id="PIRSF006769">
    <property type="entry name" value="RibD"/>
    <property type="match status" value="1"/>
</dbReference>
<dbReference type="PROSITE" id="PS00903">
    <property type="entry name" value="CYT_DCMP_DEAMINASES_1"/>
    <property type="match status" value="1"/>
</dbReference>
<comment type="similarity">
    <text evidence="4 13">In the N-terminal section; belongs to the cytidine and deoxycytidylate deaminase family.</text>
</comment>
<feature type="domain" description="CMP/dCMP-type deaminase" evidence="17">
    <location>
        <begin position="4"/>
        <end position="128"/>
    </location>
</feature>
<keyword evidence="8 13" id="KW-0378">Hydrolase</keyword>
<dbReference type="RefSeq" id="WP_303681433.1">
    <property type="nucleotide sequence ID" value="NZ_LVWG01000027.1"/>
</dbReference>
<dbReference type="Pfam" id="PF00383">
    <property type="entry name" value="dCMP_cyt_deam_1"/>
    <property type="match status" value="1"/>
</dbReference>
<dbReference type="EC" id="3.5.4.26" evidence="13"/>
<accession>A0A165LST9</accession>